<protein>
    <submittedName>
        <fullName evidence="9">Surface polysaccharide O-acyltransferase-like enzyme</fullName>
    </submittedName>
</protein>
<comment type="caution">
    <text evidence="9">The sequence shown here is derived from an EMBL/GenBank/DDBJ whole genome shotgun (WGS) entry which is preliminary data.</text>
</comment>
<dbReference type="Pfam" id="PF01757">
    <property type="entry name" value="Acyl_transf_3"/>
    <property type="match status" value="1"/>
</dbReference>
<reference evidence="9 10" key="1">
    <citation type="submission" date="2019-03" db="EMBL/GenBank/DDBJ databases">
        <title>Genomic Encyclopedia of Archaeal and Bacterial Type Strains, Phase II (KMG-II): from individual species to whole genera.</title>
        <authorList>
            <person name="Goeker M."/>
        </authorList>
    </citation>
    <scope>NUCLEOTIDE SEQUENCE [LARGE SCALE GENOMIC DNA]</scope>
    <source>
        <strain evidence="9 10">DSM 19034</strain>
    </source>
</reference>
<evidence type="ECO:0000256" key="6">
    <source>
        <dbReference type="ARBA" id="ARBA00023136"/>
    </source>
</evidence>
<dbReference type="GO" id="GO:0005886">
    <property type="term" value="C:plasma membrane"/>
    <property type="evidence" value="ECO:0007669"/>
    <property type="project" value="UniProtKB-SubCell"/>
</dbReference>
<keyword evidence="6 7" id="KW-0472">Membrane</keyword>
<organism evidence="9 10">
    <name type="scientific">Pedobacter duraquae</name>
    <dbReference type="NCBI Taxonomy" id="425511"/>
    <lineage>
        <taxon>Bacteria</taxon>
        <taxon>Pseudomonadati</taxon>
        <taxon>Bacteroidota</taxon>
        <taxon>Sphingobacteriia</taxon>
        <taxon>Sphingobacteriales</taxon>
        <taxon>Sphingobacteriaceae</taxon>
        <taxon>Pedobacter</taxon>
    </lineage>
</organism>
<evidence type="ECO:0000313" key="10">
    <source>
        <dbReference type="Proteomes" id="UP000295499"/>
    </source>
</evidence>
<evidence type="ECO:0000256" key="7">
    <source>
        <dbReference type="SAM" id="Phobius"/>
    </source>
</evidence>
<dbReference type="GO" id="GO:0009246">
    <property type="term" value="P:enterobacterial common antigen biosynthetic process"/>
    <property type="evidence" value="ECO:0007669"/>
    <property type="project" value="TreeGrafter"/>
</dbReference>
<dbReference type="EMBL" id="SNWM01000003">
    <property type="protein sequence ID" value="TDO21981.1"/>
    <property type="molecule type" value="Genomic_DNA"/>
</dbReference>
<dbReference type="GO" id="GO:0016413">
    <property type="term" value="F:O-acetyltransferase activity"/>
    <property type="evidence" value="ECO:0007669"/>
    <property type="project" value="TreeGrafter"/>
</dbReference>
<feature type="transmembrane region" description="Helical" evidence="7">
    <location>
        <begin position="157"/>
        <end position="178"/>
    </location>
</feature>
<comment type="subcellular location">
    <subcellularLocation>
        <location evidence="1">Cell membrane</location>
        <topology evidence="1">Multi-pass membrane protein</topology>
    </subcellularLocation>
</comment>
<keyword evidence="9" id="KW-0012">Acyltransferase</keyword>
<feature type="transmembrane region" description="Helical" evidence="7">
    <location>
        <begin position="126"/>
        <end position="145"/>
    </location>
</feature>
<keyword evidence="9" id="KW-0808">Transferase</keyword>
<evidence type="ECO:0000313" key="9">
    <source>
        <dbReference type="EMBL" id="TDO21981.1"/>
    </source>
</evidence>
<dbReference type="PANTHER" id="PTHR40074:SF2">
    <property type="entry name" value="O-ACETYLTRANSFERASE WECH"/>
    <property type="match status" value="1"/>
</dbReference>
<feature type="transmembrane region" description="Helical" evidence="7">
    <location>
        <begin position="284"/>
        <end position="301"/>
    </location>
</feature>
<feature type="domain" description="Acyltransferase 3" evidence="8">
    <location>
        <begin position="7"/>
        <end position="325"/>
    </location>
</feature>
<evidence type="ECO:0000259" key="8">
    <source>
        <dbReference type="Pfam" id="PF01757"/>
    </source>
</evidence>
<evidence type="ECO:0000256" key="2">
    <source>
        <dbReference type="ARBA" id="ARBA00007400"/>
    </source>
</evidence>
<dbReference type="RefSeq" id="WP_166641950.1">
    <property type="nucleotide sequence ID" value="NZ_SNWM01000003.1"/>
</dbReference>
<dbReference type="PANTHER" id="PTHR40074">
    <property type="entry name" value="O-ACETYLTRANSFERASE WECH"/>
    <property type="match status" value="1"/>
</dbReference>
<evidence type="ECO:0000256" key="1">
    <source>
        <dbReference type="ARBA" id="ARBA00004651"/>
    </source>
</evidence>
<evidence type="ECO:0000256" key="4">
    <source>
        <dbReference type="ARBA" id="ARBA00022692"/>
    </source>
</evidence>
<evidence type="ECO:0000256" key="5">
    <source>
        <dbReference type="ARBA" id="ARBA00022989"/>
    </source>
</evidence>
<feature type="transmembrane region" description="Helical" evidence="7">
    <location>
        <begin position="184"/>
        <end position="201"/>
    </location>
</feature>
<keyword evidence="10" id="KW-1185">Reference proteome</keyword>
<dbReference type="InterPro" id="IPR002656">
    <property type="entry name" value="Acyl_transf_3_dom"/>
</dbReference>
<keyword evidence="5 7" id="KW-1133">Transmembrane helix</keyword>
<feature type="transmembrane region" description="Helical" evidence="7">
    <location>
        <begin position="213"/>
        <end position="234"/>
    </location>
</feature>
<proteinExistence type="inferred from homology"/>
<gene>
    <name evidence="9" type="ORF">CLV32_3090</name>
</gene>
<evidence type="ECO:0000256" key="3">
    <source>
        <dbReference type="ARBA" id="ARBA00022475"/>
    </source>
</evidence>
<keyword evidence="4 7" id="KW-0812">Transmembrane</keyword>
<accession>A0A4R6IJ22</accession>
<keyword evidence="3" id="KW-1003">Cell membrane</keyword>
<comment type="similarity">
    <text evidence="2">Belongs to the acyltransferase 3 family.</text>
</comment>
<dbReference type="AlphaFoldDB" id="A0A4R6IJ22"/>
<feature type="transmembrane region" description="Helical" evidence="7">
    <location>
        <begin position="78"/>
        <end position="96"/>
    </location>
</feature>
<feature type="transmembrane region" description="Helical" evidence="7">
    <location>
        <begin position="12"/>
        <end position="42"/>
    </location>
</feature>
<dbReference type="Proteomes" id="UP000295499">
    <property type="component" value="Unassembled WGS sequence"/>
</dbReference>
<feature type="transmembrane region" description="Helical" evidence="7">
    <location>
        <begin position="307"/>
        <end position="332"/>
    </location>
</feature>
<name>A0A4R6IJ22_9SPHI</name>
<feature type="transmembrane region" description="Helical" evidence="7">
    <location>
        <begin position="246"/>
        <end position="263"/>
    </location>
</feature>
<sequence length="343" mass="39693">MRDTKLKWADNLRVVATMSVIVLHVSAPLMPISGFTSSWWIANFSNSSVRFCVPVFVMLTGTLLLPKESLLKDFLSKRFYRIVLPFLFWSIAYVSFDFVLKIKHGEHLTIGSTIKFIFNQYRMGTYYHLWFVYMLIGLYLFIPILGKWVRKSTKMELVYFLIIWIYTLIFTYPFLSWLKINIETGYFGGFIGYMVLGYYLSIISFKNKAQKDIIAILLFIIGWVVSFLGTYELFRLKGSLDELFCNYLTINVMLSSIGAFLFFKDKDISNAKLIKVRDFINQHSYGIYLVHVLVLIMLFKIGITCQFITPIIGIPLTTILCLSISGGIIFLVRKIPFGKYIAG</sequence>
<feature type="transmembrane region" description="Helical" evidence="7">
    <location>
        <begin position="48"/>
        <end position="66"/>
    </location>
</feature>